<dbReference type="Proteomes" id="UP000053462">
    <property type="component" value="Unassembled WGS sequence"/>
</dbReference>
<dbReference type="AlphaFoldDB" id="A0A117ITD9"/>
<keyword evidence="2" id="KW-1185">Reference proteome</keyword>
<dbReference type="RefSeq" id="WP_058938646.1">
    <property type="nucleotide sequence ID" value="NZ_LLYW01000018.1"/>
</dbReference>
<gene>
    <name evidence="1" type="ORF">APY94_05330</name>
</gene>
<accession>A0A117ITD9</accession>
<name>A0A117ITD9_9EURY</name>
<sequence length="219" mass="23968">MWKKVIALLFGFLILGVTVSGASATASFVNGTVNGTVTVPPELTPEKKPGDEVRPQFWGIVGLIVLDAAASWFLEHYVSPEVAAVYDAVTILIDPAKIAEKLGIKGAKLGIKVISRNKVLIGLFKDSKVVKEITYASKDLAEWVSNKLGKDYLGKIVEKYVVKSGGLKKGHDFDEVAKALKRIYELGITNGNARRFIVDRGWDVEKLKKVLEDAKSVRK</sequence>
<evidence type="ECO:0000313" key="1">
    <source>
        <dbReference type="EMBL" id="KUH33617.1"/>
    </source>
</evidence>
<protein>
    <submittedName>
        <fullName evidence="1">Uncharacterized protein</fullName>
    </submittedName>
</protein>
<dbReference type="EMBL" id="LLYW01000018">
    <property type="protein sequence ID" value="KUH33617.1"/>
    <property type="molecule type" value="Genomic_DNA"/>
</dbReference>
<dbReference type="STRING" id="227598.APY94_05330"/>
<evidence type="ECO:0000313" key="2">
    <source>
        <dbReference type="Proteomes" id="UP000053462"/>
    </source>
</evidence>
<dbReference type="OrthoDB" id="100516at2157"/>
<proteinExistence type="predicted"/>
<reference evidence="1 2" key="1">
    <citation type="submission" date="2015-10" db="EMBL/GenBank/DDBJ databases">
        <title>Draft genome sequence of Thermococcus celericrescens strain DSM 17994.</title>
        <authorList>
            <person name="Hong S.-J."/>
            <person name="Park C.-E."/>
            <person name="Shin J.-H."/>
        </authorList>
    </citation>
    <scope>NUCLEOTIDE SEQUENCE [LARGE SCALE GENOMIC DNA]</scope>
    <source>
        <strain evidence="1 2">DSM 17994</strain>
    </source>
</reference>
<comment type="caution">
    <text evidence="1">The sequence shown here is derived from an EMBL/GenBank/DDBJ whole genome shotgun (WGS) entry which is preliminary data.</text>
</comment>
<organism evidence="1 2">
    <name type="scientific">Thermococcus celericrescens</name>
    <dbReference type="NCBI Taxonomy" id="227598"/>
    <lineage>
        <taxon>Archaea</taxon>
        <taxon>Methanobacteriati</taxon>
        <taxon>Methanobacteriota</taxon>
        <taxon>Thermococci</taxon>
        <taxon>Thermococcales</taxon>
        <taxon>Thermococcaceae</taxon>
        <taxon>Thermococcus</taxon>
    </lineage>
</organism>